<feature type="transmembrane region" description="Helical" evidence="8">
    <location>
        <begin position="15"/>
        <end position="37"/>
    </location>
</feature>
<dbReference type="InterPro" id="IPR003838">
    <property type="entry name" value="ABC3_permease_C"/>
</dbReference>
<comment type="caution">
    <text evidence="11">The sequence shown here is derived from an EMBL/GenBank/DDBJ whole genome shotgun (WGS) entry which is preliminary data.</text>
</comment>
<dbReference type="PANTHER" id="PTHR43738">
    <property type="entry name" value="ABC TRANSPORTER, MEMBRANE PROTEIN"/>
    <property type="match status" value="1"/>
</dbReference>
<dbReference type="EMBL" id="MWQN01000001">
    <property type="protein sequence ID" value="OPC83447.1"/>
    <property type="molecule type" value="Genomic_DNA"/>
</dbReference>
<accession>A0A1T3P2X8</accession>
<sequence>MFVALRDLVFARGRFALMIVTVVLVTALVGLVSGLTVGLGRANTSAIDALPADRLAFAAPAPGQGVSFADSTVEQTQWQRWAERPGVRSAAPLGIAMTRLGVGARTTAAAAFGVEPGGPLAPAGLAPGTVVLSRDLADELRVRVGDRLTVGADTALTVAAVVSGSSYSHAPVAWTTLADWQPLRPGPRRGGPHATVIALDLAGAHIGAADRAIGTRSTSIGDARKAIGSYTAENGSLQLMRGFLFAISALVVGAFFTVWTIQRAGDVAVLKALGAPTGYLLRDALGQAFLVLLAGTAVGIGVAALFGAIAPAGVPYVVDASTTLLPGAVLILLGMVGAGLAVRRVTSVDPHTALGGTR</sequence>
<gene>
    <name evidence="11" type="ORF">B4N89_23110</name>
</gene>
<evidence type="ECO:0000259" key="9">
    <source>
        <dbReference type="Pfam" id="PF02687"/>
    </source>
</evidence>
<evidence type="ECO:0000256" key="1">
    <source>
        <dbReference type="ARBA" id="ARBA00004651"/>
    </source>
</evidence>
<protein>
    <submittedName>
        <fullName evidence="11">ABC transporter substrate-binding protein</fullName>
    </submittedName>
</protein>
<keyword evidence="2" id="KW-0813">Transport</keyword>
<dbReference type="RefSeq" id="WP_078977734.1">
    <property type="nucleotide sequence ID" value="NZ_MWQN01000001.1"/>
</dbReference>
<feature type="domain" description="ABC3 transporter permease C-terminal" evidence="9">
    <location>
        <begin position="243"/>
        <end position="349"/>
    </location>
</feature>
<keyword evidence="6 8" id="KW-0472">Membrane</keyword>
<comment type="similarity">
    <text evidence="7">Belongs to the ABC-4 integral membrane protein family.</text>
</comment>
<dbReference type="GO" id="GO:0005886">
    <property type="term" value="C:plasma membrane"/>
    <property type="evidence" value="ECO:0007669"/>
    <property type="project" value="UniProtKB-SubCell"/>
</dbReference>
<dbReference type="Pfam" id="PF12704">
    <property type="entry name" value="MacB_PCD"/>
    <property type="match status" value="1"/>
</dbReference>
<evidence type="ECO:0000259" key="10">
    <source>
        <dbReference type="Pfam" id="PF12704"/>
    </source>
</evidence>
<evidence type="ECO:0000256" key="8">
    <source>
        <dbReference type="SAM" id="Phobius"/>
    </source>
</evidence>
<evidence type="ECO:0000256" key="6">
    <source>
        <dbReference type="ARBA" id="ARBA00023136"/>
    </source>
</evidence>
<dbReference type="InterPro" id="IPR051125">
    <property type="entry name" value="ABC-4/HrtB_transporter"/>
</dbReference>
<dbReference type="Pfam" id="PF02687">
    <property type="entry name" value="FtsX"/>
    <property type="match status" value="1"/>
</dbReference>
<name>A0A1T3P2X8_9ACTN</name>
<feature type="domain" description="MacB-like periplasmic core" evidence="10">
    <location>
        <begin position="16"/>
        <end position="184"/>
    </location>
</feature>
<feature type="transmembrane region" description="Helical" evidence="8">
    <location>
        <begin position="288"/>
        <end position="310"/>
    </location>
</feature>
<reference evidence="11 12" key="1">
    <citation type="submission" date="2017-03" db="EMBL/GenBank/DDBJ databases">
        <title>Draft genome sequence of Streptomyces scabrisporus NF3, endophyte isolated from Amphipterygium adstringens.</title>
        <authorList>
            <person name="Vazquez M."/>
            <person name="Ceapa C.D."/>
            <person name="Rodriguez Luna D."/>
            <person name="Sanchez Esquivel S."/>
        </authorList>
    </citation>
    <scope>NUCLEOTIDE SEQUENCE [LARGE SCALE GENOMIC DNA]</scope>
    <source>
        <strain evidence="11 12">NF3</strain>
    </source>
</reference>
<organism evidence="11 12">
    <name type="scientific">Embleya scabrispora</name>
    <dbReference type="NCBI Taxonomy" id="159449"/>
    <lineage>
        <taxon>Bacteria</taxon>
        <taxon>Bacillati</taxon>
        <taxon>Actinomycetota</taxon>
        <taxon>Actinomycetes</taxon>
        <taxon>Kitasatosporales</taxon>
        <taxon>Streptomycetaceae</taxon>
        <taxon>Embleya</taxon>
    </lineage>
</organism>
<keyword evidence="12" id="KW-1185">Reference proteome</keyword>
<evidence type="ECO:0000256" key="2">
    <source>
        <dbReference type="ARBA" id="ARBA00022448"/>
    </source>
</evidence>
<feature type="transmembrane region" description="Helical" evidence="8">
    <location>
        <begin position="243"/>
        <end position="261"/>
    </location>
</feature>
<comment type="subcellular location">
    <subcellularLocation>
        <location evidence="1">Cell membrane</location>
        <topology evidence="1">Multi-pass membrane protein</topology>
    </subcellularLocation>
</comment>
<keyword evidence="3" id="KW-1003">Cell membrane</keyword>
<keyword evidence="5 8" id="KW-1133">Transmembrane helix</keyword>
<evidence type="ECO:0000256" key="7">
    <source>
        <dbReference type="ARBA" id="ARBA00038076"/>
    </source>
</evidence>
<dbReference type="AlphaFoldDB" id="A0A1T3P2X8"/>
<proteinExistence type="inferred from homology"/>
<dbReference type="STRING" id="159449.B4N89_23110"/>
<evidence type="ECO:0000313" key="11">
    <source>
        <dbReference type="EMBL" id="OPC83447.1"/>
    </source>
</evidence>
<evidence type="ECO:0000256" key="5">
    <source>
        <dbReference type="ARBA" id="ARBA00022989"/>
    </source>
</evidence>
<dbReference type="Proteomes" id="UP000190037">
    <property type="component" value="Unassembled WGS sequence"/>
</dbReference>
<feature type="transmembrane region" description="Helical" evidence="8">
    <location>
        <begin position="322"/>
        <end position="342"/>
    </location>
</feature>
<dbReference type="InterPro" id="IPR025857">
    <property type="entry name" value="MacB_PCD"/>
</dbReference>
<dbReference type="PANTHER" id="PTHR43738:SF1">
    <property type="entry name" value="HEMIN TRANSPORT SYSTEM PERMEASE PROTEIN HRTB-RELATED"/>
    <property type="match status" value="1"/>
</dbReference>
<keyword evidence="4 8" id="KW-0812">Transmembrane</keyword>
<dbReference type="OrthoDB" id="5242186at2"/>
<evidence type="ECO:0000256" key="3">
    <source>
        <dbReference type="ARBA" id="ARBA00022475"/>
    </source>
</evidence>
<evidence type="ECO:0000313" key="12">
    <source>
        <dbReference type="Proteomes" id="UP000190037"/>
    </source>
</evidence>
<evidence type="ECO:0000256" key="4">
    <source>
        <dbReference type="ARBA" id="ARBA00022692"/>
    </source>
</evidence>